<protein>
    <submittedName>
        <fullName evidence="1 2">Uncharacterized protein</fullName>
    </submittedName>
</protein>
<dbReference type="HOGENOM" id="CLU_1818708_0_0_1"/>
<reference evidence="1 3" key="2">
    <citation type="journal article" date="2014" name="BMC Genomics">
        <title>An improved genome release (version Mt4.0) for the model legume Medicago truncatula.</title>
        <authorList>
            <person name="Tang H."/>
            <person name="Krishnakumar V."/>
            <person name="Bidwell S."/>
            <person name="Rosen B."/>
            <person name="Chan A."/>
            <person name="Zhou S."/>
            <person name="Gentzbittel L."/>
            <person name="Childs K.L."/>
            <person name="Yandell M."/>
            <person name="Gundlach H."/>
            <person name="Mayer K.F."/>
            <person name="Schwartz D.C."/>
            <person name="Town C.D."/>
        </authorList>
    </citation>
    <scope>GENOME REANNOTATION</scope>
    <source>
        <strain evidence="2 3">cv. Jemalong A17</strain>
    </source>
</reference>
<dbReference type="InterPro" id="IPR036691">
    <property type="entry name" value="Endo/exonu/phosph_ase_sf"/>
</dbReference>
<evidence type="ECO:0000313" key="3">
    <source>
        <dbReference type="Proteomes" id="UP000002051"/>
    </source>
</evidence>
<dbReference type="EMBL" id="CM001220">
    <property type="protein sequence ID" value="AES87752.1"/>
    <property type="molecule type" value="Genomic_DNA"/>
</dbReference>
<evidence type="ECO:0000313" key="2">
    <source>
        <dbReference type="EnsemblPlants" id="AES87752"/>
    </source>
</evidence>
<dbReference type="AlphaFoldDB" id="G7JP87"/>
<dbReference type="SUPFAM" id="SSF56219">
    <property type="entry name" value="DNase I-like"/>
    <property type="match status" value="1"/>
</dbReference>
<dbReference type="PaxDb" id="3880-AES87752"/>
<proteinExistence type="predicted"/>
<evidence type="ECO:0000313" key="1">
    <source>
        <dbReference type="EMBL" id="AES87752.1"/>
    </source>
</evidence>
<reference evidence="2" key="3">
    <citation type="submission" date="2015-04" db="UniProtKB">
        <authorList>
            <consortium name="EnsemblPlants"/>
        </authorList>
    </citation>
    <scope>IDENTIFICATION</scope>
    <source>
        <strain evidence="2">cv. Jemalong A17</strain>
    </source>
</reference>
<keyword evidence="3" id="KW-1185">Reference proteome</keyword>
<reference evidence="1 3" key="1">
    <citation type="journal article" date="2011" name="Nature">
        <title>The Medicago genome provides insight into the evolution of rhizobial symbioses.</title>
        <authorList>
            <person name="Young N.D."/>
            <person name="Debelle F."/>
            <person name="Oldroyd G.E."/>
            <person name="Geurts R."/>
            <person name="Cannon S.B."/>
            <person name="Udvardi M.K."/>
            <person name="Benedito V.A."/>
            <person name="Mayer K.F."/>
            <person name="Gouzy J."/>
            <person name="Schoof H."/>
            <person name="Van de Peer Y."/>
            <person name="Proost S."/>
            <person name="Cook D.R."/>
            <person name="Meyers B.C."/>
            <person name="Spannagl M."/>
            <person name="Cheung F."/>
            <person name="De Mita S."/>
            <person name="Krishnakumar V."/>
            <person name="Gundlach H."/>
            <person name="Zhou S."/>
            <person name="Mudge J."/>
            <person name="Bharti A.K."/>
            <person name="Murray J.D."/>
            <person name="Naoumkina M.A."/>
            <person name="Rosen B."/>
            <person name="Silverstein K.A."/>
            <person name="Tang H."/>
            <person name="Rombauts S."/>
            <person name="Zhao P.X."/>
            <person name="Zhou P."/>
            <person name="Barbe V."/>
            <person name="Bardou P."/>
            <person name="Bechner M."/>
            <person name="Bellec A."/>
            <person name="Berger A."/>
            <person name="Berges H."/>
            <person name="Bidwell S."/>
            <person name="Bisseling T."/>
            <person name="Choisne N."/>
            <person name="Couloux A."/>
            <person name="Denny R."/>
            <person name="Deshpande S."/>
            <person name="Dai X."/>
            <person name="Doyle J.J."/>
            <person name="Dudez A.M."/>
            <person name="Farmer A.D."/>
            <person name="Fouteau S."/>
            <person name="Franken C."/>
            <person name="Gibelin C."/>
            <person name="Gish J."/>
            <person name="Goldstein S."/>
            <person name="Gonzalez A.J."/>
            <person name="Green P.J."/>
            <person name="Hallab A."/>
            <person name="Hartog M."/>
            <person name="Hua A."/>
            <person name="Humphray S.J."/>
            <person name="Jeong D.H."/>
            <person name="Jing Y."/>
            <person name="Jocker A."/>
            <person name="Kenton S.M."/>
            <person name="Kim D.J."/>
            <person name="Klee K."/>
            <person name="Lai H."/>
            <person name="Lang C."/>
            <person name="Lin S."/>
            <person name="Macmil S.L."/>
            <person name="Magdelenat G."/>
            <person name="Matthews L."/>
            <person name="McCorrison J."/>
            <person name="Monaghan E.L."/>
            <person name="Mun J.H."/>
            <person name="Najar F.Z."/>
            <person name="Nicholson C."/>
            <person name="Noirot C."/>
            <person name="O'Bleness M."/>
            <person name="Paule C.R."/>
            <person name="Poulain J."/>
            <person name="Prion F."/>
            <person name="Qin B."/>
            <person name="Qu C."/>
            <person name="Retzel E.F."/>
            <person name="Riddle C."/>
            <person name="Sallet E."/>
            <person name="Samain S."/>
            <person name="Samson N."/>
            <person name="Sanders I."/>
            <person name="Saurat O."/>
            <person name="Scarpelli C."/>
            <person name="Schiex T."/>
            <person name="Segurens B."/>
            <person name="Severin A.J."/>
            <person name="Sherrier D.J."/>
            <person name="Shi R."/>
            <person name="Sims S."/>
            <person name="Singer S.R."/>
            <person name="Sinharoy S."/>
            <person name="Sterck L."/>
            <person name="Viollet A."/>
            <person name="Wang B.B."/>
            <person name="Wang K."/>
            <person name="Wang M."/>
            <person name="Wang X."/>
            <person name="Warfsmann J."/>
            <person name="Weissenbach J."/>
            <person name="White D.D."/>
            <person name="White J.D."/>
            <person name="Wiley G.B."/>
            <person name="Wincker P."/>
            <person name="Xing Y."/>
            <person name="Yang L."/>
            <person name="Yao Z."/>
            <person name="Ying F."/>
            <person name="Zhai J."/>
            <person name="Zhou L."/>
            <person name="Zuber A."/>
            <person name="Denarie J."/>
            <person name="Dixon R.A."/>
            <person name="May G.D."/>
            <person name="Schwartz D.C."/>
            <person name="Rogers J."/>
            <person name="Quetier F."/>
            <person name="Town C.D."/>
            <person name="Roe B.A."/>
        </authorList>
    </citation>
    <scope>NUCLEOTIDE SEQUENCE [LARGE SCALE GENOMIC DNA]</scope>
    <source>
        <strain evidence="1">A17</strain>
        <strain evidence="2 3">cv. Jemalong A17</strain>
    </source>
</reference>
<gene>
    <name evidence="1" type="ordered locus">MTR_4g033730</name>
</gene>
<name>G7JP87_MEDTR</name>
<sequence>MDQDHGVKTKSNRFLFSFSGWVSKEQMGAFLVPSTEQNIRRKWQFTGSYGFPEGGGRRASWDCLRSLLNATLLLWCILADFNYIIDDREKQGGFDRARWLLNGFRQVVSNGGLVDVFKEGYLFTRFKSLGTPRAVEERYADC</sequence>
<dbReference type="EnsemblPlants" id="AES87752">
    <property type="protein sequence ID" value="AES87752"/>
    <property type="gene ID" value="MTR_4g033730"/>
</dbReference>
<organism evidence="1 3">
    <name type="scientific">Medicago truncatula</name>
    <name type="common">Barrel medic</name>
    <name type="synonym">Medicago tribuloides</name>
    <dbReference type="NCBI Taxonomy" id="3880"/>
    <lineage>
        <taxon>Eukaryota</taxon>
        <taxon>Viridiplantae</taxon>
        <taxon>Streptophyta</taxon>
        <taxon>Embryophyta</taxon>
        <taxon>Tracheophyta</taxon>
        <taxon>Spermatophyta</taxon>
        <taxon>Magnoliopsida</taxon>
        <taxon>eudicotyledons</taxon>
        <taxon>Gunneridae</taxon>
        <taxon>Pentapetalae</taxon>
        <taxon>rosids</taxon>
        <taxon>fabids</taxon>
        <taxon>Fabales</taxon>
        <taxon>Fabaceae</taxon>
        <taxon>Papilionoideae</taxon>
        <taxon>50 kb inversion clade</taxon>
        <taxon>NPAAA clade</taxon>
        <taxon>Hologalegina</taxon>
        <taxon>IRL clade</taxon>
        <taxon>Trifolieae</taxon>
        <taxon>Medicago</taxon>
    </lineage>
</organism>
<accession>G7JP87</accession>
<dbReference type="eggNOG" id="ENOG502SXVS">
    <property type="taxonomic scope" value="Eukaryota"/>
</dbReference>
<dbReference type="Proteomes" id="UP000002051">
    <property type="component" value="Chromosome 4"/>
</dbReference>